<evidence type="ECO:0000313" key="10">
    <source>
        <dbReference type="Proteomes" id="UP001152795"/>
    </source>
</evidence>
<organism evidence="9 10">
    <name type="scientific">Paramuricea clavata</name>
    <name type="common">Red gorgonian</name>
    <name type="synonym">Violescent sea-whip</name>
    <dbReference type="NCBI Taxonomy" id="317549"/>
    <lineage>
        <taxon>Eukaryota</taxon>
        <taxon>Metazoa</taxon>
        <taxon>Cnidaria</taxon>
        <taxon>Anthozoa</taxon>
        <taxon>Octocorallia</taxon>
        <taxon>Malacalcyonacea</taxon>
        <taxon>Plexauridae</taxon>
        <taxon>Paramuricea</taxon>
    </lineage>
</organism>
<proteinExistence type="inferred from homology"/>
<gene>
    <name evidence="9" type="ORF">PACLA_8A020617</name>
</gene>
<comment type="similarity">
    <text evidence="3">Belongs to the HARBI1 family.</text>
</comment>
<accession>A0A7D9E354</accession>
<comment type="cofactor">
    <cofactor evidence="1">
        <name>a divalent metal cation</name>
        <dbReference type="ChEBI" id="CHEBI:60240"/>
    </cofactor>
</comment>
<keyword evidence="5" id="KW-0479">Metal-binding</keyword>
<sequence>EQIFRVVLCSLKKRFIFLPHDENVKNIIDDFYTASQFPNVLGVIDGTHILIVAPHEHPQVYVNRKKFHSIVLQGICTHKLQFLHAVAGWPGSVHDTRILCNSDIWNICPLWCGPNNHLLGDGAYPLRSWPLKPFKNNGHLTRIQRRFNYRLSSTRAAIERAFGLLKG</sequence>
<evidence type="ECO:0000256" key="5">
    <source>
        <dbReference type="ARBA" id="ARBA00022723"/>
    </source>
</evidence>
<keyword evidence="10" id="KW-1185">Reference proteome</keyword>
<evidence type="ECO:0000256" key="3">
    <source>
        <dbReference type="ARBA" id="ARBA00006958"/>
    </source>
</evidence>
<dbReference type="GO" id="GO:0016787">
    <property type="term" value="F:hydrolase activity"/>
    <property type="evidence" value="ECO:0007669"/>
    <property type="project" value="UniProtKB-KW"/>
</dbReference>
<keyword evidence="4" id="KW-0540">Nuclease</keyword>
<keyword evidence="6" id="KW-0378">Hydrolase</keyword>
<dbReference type="EMBL" id="CACRXK020003620">
    <property type="protein sequence ID" value="CAB3999595.1"/>
    <property type="molecule type" value="Genomic_DNA"/>
</dbReference>
<evidence type="ECO:0000256" key="2">
    <source>
        <dbReference type="ARBA" id="ARBA00004123"/>
    </source>
</evidence>
<keyword evidence="7" id="KW-0539">Nucleus</keyword>
<dbReference type="AlphaFoldDB" id="A0A7D9E354"/>
<reference evidence="9" key="1">
    <citation type="submission" date="2020-04" db="EMBL/GenBank/DDBJ databases">
        <authorList>
            <person name="Alioto T."/>
            <person name="Alioto T."/>
            <person name="Gomez Garrido J."/>
        </authorList>
    </citation>
    <scope>NUCLEOTIDE SEQUENCE</scope>
    <source>
        <strain evidence="9">A484AB</strain>
    </source>
</reference>
<comment type="subcellular location">
    <subcellularLocation>
        <location evidence="2">Nucleus</location>
    </subcellularLocation>
</comment>
<dbReference type="InterPro" id="IPR045249">
    <property type="entry name" value="HARBI1-like"/>
</dbReference>
<protein>
    <recommendedName>
        <fullName evidence="8">DDE Tnp4 domain-containing protein</fullName>
    </recommendedName>
</protein>
<comment type="caution">
    <text evidence="9">The sequence shown here is derived from an EMBL/GenBank/DDBJ whole genome shotgun (WGS) entry which is preliminary data.</text>
</comment>
<dbReference type="Proteomes" id="UP001152795">
    <property type="component" value="Unassembled WGS sequence"/>
</dbReference>
<dbReference type="OrthoDB" id="6156560at2759"/>
<evidence type="ECO:0000256" key="1">
    <source>
        <dbReference type="ARBA" id="ARBA00001968"/>
    </source>
</evidence>
<dbReference type="GO" id="GO:0046872">
    <property type="term" value="F:metal ion binding"/>
    <property type="evidence" value="ECO:0007669"/>
    <property type="project" value="UniProtKB-KW"/>
</dbReference>
<evidence type="ECO:0000256" key="6">
    <source>
        <dbReference type="ARBA" id="ARBA00022801"/>
    </source>
</evidence>
<feature type="domain" description="DDE Tnp4" evidence="8">
    <location>
        <begin position="44"/>
        <end position="166"/>
    </location>
</feature>
<dbReference type="Pfam" id="PF13359">
    <property type="entry name" value="DDE_Tnp_4"/>
    <property type="match status" value="1"/>
</dbReference>
<name>A0A7D9E354_PARCT</name>
<evidence type="ECO:0000313" key="9">
    <source>
        <dbReference type="EMBL" id="CAB3999595.1"/>
    </source>
</evidence>
<evidence type="ECO:0000256" key="4">
    <source>
        <dbReference type="ARBA" id="ARBA00022722"/>
    </source>
</evidence>
<dbReference type="GO" id="GO:0004518">
    <property type="term" value="F:nuclease activity"/>
    <property type="evidence" value="ECO:0007669"/>
    <property type="project" value="UniProtKB-KW"/>
</dbReference>
<dbReference type="InterPro" id="IPR027806">
    <property type="entry name" value="HARBI1_dom"/>
</dbReference>
<feature type="non-terminal residue" evidence="9">
    <location>
        <position position="1"/>
    </location>
</feature>
<dbReference type="GO" id="GO:0005634">
    <property type="term" value="C:nucleus"/>
    <property type="evidence" value="ECO:0007669"/>
    <property type="project" value="UniProtKB-SubCell"/>
</dbReference>
<evidence type="ECO:0000259" key="8">
    <source>
        <dbReference type="Pfam" id="PF13359"/>
    </source>
</evidence>
<evidence type="ECO:0000256" key="7">
    <source>
        <dbReference type="ARBA" id="ARBA00023242"/>
    </source>
</evidence>
<dbReference type="PANTHER" id="PTHR22930:SF85">
    <property type="entry name" value="GH03217P-RELATED"/>
    <property type="match status" value="1"/>
</dbReference>
<dbReference type="PANTHER" id="PTHR22930">
    <property type="match status" value="1"/>
</dbReference>